<feature type="transmembrane region" description="Helical" evidence="1">
    <location>
        <begin position="6"/>
        <end position="28"/>
    </location>
</feature>
<accession>A0A1I0IQC2</accession>
<keyword evidence="1" id="KW-0812">Transmembrane</keyword>
<proteinExistence type="predicted"/>
<dbReference type="AlphaFoldDB" id="A0A1I0IQC2"/>
<feature type="transmembrane region" description="Helical" evidence="1">
    <location>
        <begin position="110"/>
        <end position="133"/>
    </location>
</feature>
<feature type="transmembrane region" description="Helical" evidence="1">
    <location>
        <begin position="48"/>
        <end position="69"/>
    </location>
</feature>
<organism evidence="2 3">
    <name type="scientific">Nonomuraea wenchangensis</name>
    <dbReference type="NCBI Taxonomy" id="568860"/>
    <lineage>
        <taxon>Bacteria</taxon>
        <taxon>Bacillati</taxon>
        <taxon>Actinomycetota</taxon>
        <taxon>Actinomycetes</taxon>
        <taxon>Streptosporangiales</taxon>
        <taxon>Streptosporangiaceae</taxon>
        <taxon>Nonomuraea</taxon>
    </lineage>
</organism>
<keyword evidence="1" id="KW-1133">Transmembrane helix</keyword>
<evidence type="ECO:0000313" key="3">
    <source>
        <dbReference type="Proteomes" id="UP000199361"/>
    </source>
</evidence>
<keyword evidence="3" id="KW-1185">Reference proteome</keyword>
<gene>
    <name evidence="2" type="ORF">SAMN05421811_105121</name>
</gene>
<sequence>MGRTGGVPMVLVTAGTWTIAALAGAYLLRRWLAGGGGRRAKVTRFPLALILSHPALAVSALACWAAALATGSQALAWLATAGLAAAALLGFVMFTRWLGGGRHGDTASGLPVLAVALHGLAGVAAFALVFLTASAARVF</sequence>
<dbReference type="STRING" id="568860.SAMN05421811_105121"/>
<keyword evidence="1" id="KW-0472">Membrane</keyword>
<protein>
    <submittedName>
        <fullName evidence="2">Uncharacterized protein</fullName>
    </submittedName>
</protein>
<name>A0A1I0IQC2_9ACTN</name>
<feature type="transmembrane region" description="Helical" evidence="1">
    <location>
        <begin position="75"/>
        <end position="98"/>
    </location>
</feature>
<dbReference type="Proteomes" id="UP000199361">
    <property type="component" value="Unassembled WGS sequence"/>
</dbReference>
<evidence type="ECO:0000256" key="1">
    <source>
        <dbReference type="SAM" id="Phobius"/>
    </source>
</evidence>
<reference evidence="2 3" key="1">
    <citation type="submission" date="2016-10" db="EMBL/GenBank/DDBJ databases">
        <authorList>
            <person name="de Groot N.N."/>
        </authorList>
    </citation>
    <scope>NUCLEOTIDE SEQUENCE [LARGE SCALE GENOMIC DNA]</scope>
    <source>
        <strain evidence="2 3">CGMCC 4.5598</strain>
    </source>
</reference>
<evidence type="ECO:0000313" key="2">
    <source>
        <dbReference type="EMBL" id="SET99298.1"/>
    </source>
</evidence>
<dbReference type="EMBL" id="FOHX01000005">
    <property type="protein sequence ID" value="SET99298.1"/>
    <property type="molecule type" value="Genomic_DNA"/>
</dbReference>